<dbReference type="PANTHER" id="PTHR12526">
    <property type="entry name" value="GLYCOSYLTRANSFERASE"/>
    <property type="match status" value="1"/>
</dbReference>
<sequence>MNIAQHATLSAAFAQATAARSRPGVGRIALIGNFLPRLCGIATFTSDIYNAFVDRFPEVAVDVYAMNDGVQDYDYPAAVVGTIEEQDGFSYLDAARRIEESGADLVWIQHEYGIFGGDAGEHILKLTDRVTLPVAVTLHTVLEKPNASQRRVMEALVARAAKLIVMADQGKVQLMEIYGARADQVVVIPHGVHDRPLVDTDGYKARFGLEGREVVLTFGLLSPGKGIETMIAAMPAIVATRPDVQYIVLGATHPNLLAREGEAYREKLMAQARDLGVSEHISWVNDFVETDELLDWLTAADVYVTPYLNPAQMTSGTLSYAVGLGKPVVSTPYVHAAEILADGHGRLVGFGDSAGFAREIIDLLEHPTVRENVRLRNYALGRTMIWPRLAEAAMTSFEDAIATLPTPLKANRALPSIPETVAFDAVERLSDSTGILQHSIFAVPDRRHGYCVDDNARALILMHQLDVPASCYDRWTPIYASFVQYAWNQDRNCFRNFMSFDRRWLEEEGSEDSSARAFWSLGITARDARHLADRRWALAFYDQCIDFALSVGSPRAHAFVMLAAVARLDADPSHDPSRRMLERSGNALMALVDAVCRPDWAWFEIVLAYDNCRLPEALLRAGLQLGRQDYVERGIETLEWIVAQQTAKAGHFRPVGSESFGRELAPPLPFDQQPLEAWATIEACAAALDATGDLVWRDEAVRAYRWFQGENDLHMPLGDPADGECFDGLMPNGVNQNRGAESVLAFHLATAAIKSLVGRGTGQQGVIARR</sequence>
<reference evidence="1 2" key="1">
    <citation type="submission" date="2020-03" db="EMBL/GenBank/DDBJ databases">
        <title>Genomic Encyclopedia of Type Strains, Phase IV (KMG-IV): sequencing the most valuable type-strain genomes for metagenomic binning, comparative biology and taxonomic classification.</title>
        <authorList>
            <person name="Goeker M."/>
        </authorList>
    </citation>
    <scope>NUCLEOTIDE SEQUENCE [LARGE SCALE GENOMIC DNA]</scope>
    <source>
        <strain evidence="1 2">DSM 27651</strain>
    </source>
</reference>
<dbReference type="Gene3D" id="3.40.50.2000">
    <property type="entry name" value="Glycogen Phosphorylase B"/>
    <property type="match status" value="2"/>
</dbReference>
<dbReference type="EMBL" id="JAATJE010000001">
    <property type="protein sequence ID" value="NJC32976.1"/>
    <property type="molecule type" value="Genomic_DNA"/>
</dbReference>
<dbReference type="Proteomes" id="UP000734218">
    <property type="component" value="Unassembled WGS sequence"/>
</dbReference>
<protein>
    <submittedName>
        <fullName evidence="1">Glycosyltransferase involved in cell wall biosynthesis</fullName>
    </submittedName>
</protein>
<gene>
    <name evidence="1" type="ORF">GGR88_000450</name>
</gene>
<comment type="caution">
    <text evidence="1">The sequence shown here is derived from an EMBL/GenBank/DDBJ whole genome shotgun (WGS) entry which is preliminary data.</text>
</comment>
<evidence type="ECO:0000313" key="1">
    <source>
        <dbReference type="EMBL" id="NJC32976.1"/>
    </source>
</evidence>
<dbReference type="InterPro" id="IPR008928">
    <property type="entry name" value="6-hairpin_glycosidase_sf"/>
</dbReference>
<proteinExistence type="predicted"/>
<keyword evidence="2" id="KW-1185">Reference proteome</keyword>
<name>A0ABX0XJR4_9SPHN</name>
<evidence type="ECO:0000313" key="2">
    <source>
        <dbReference type="Proteomes" id="UP000734218"/>
    </source>
</evidence>
<dbReference type="Pfam" id="PF13692">
    <property type="entry name" value="Glyco_trans_1_4"/>
    <property type="match status" value="1"/>
</dbReference>
<dbReference type="PANTHER" id="PTHR12526:SF572">
    <property type="entry name" value="BLL5144 PROTEIN"/>
    <property type="match status" value="1"/>
</dbReference>
<accession>A0ABX0XJR4</accession>
<organism evidence="1 2">
    <name type="scientific">Sphingomonas jejuensis</name>
    <dbReference type="NCBI Taxonomy" id="904715"/>
    <lineage>
        <taxon>Bacteria</taxon>
        <taxon>Pseudomonadati</taxon>
        <taxon>Pseudomonadota</taxon>
        <taxon>Alphaproteobacteria</taxon>
        <taxon>Sphingomonadales</taxon>
        <taxon>Sphingomonadaceae</taxon>
        <taxon>Sphingomonas</taxon>
    </lineage>
</organism>
<dbReference type="RefSeq" id="WP_167952564.1">
    <property type="nucleotide sequence ID" value="NZ_JAATJE010000001.1"/>
</dbReference>
<dbReference type="CDD" id="cd03822">
    <property type="entry name" value="GT4_mannosyltransferase-like"/>
    <property type="match status" value="1"/>
</dbReference>
<dbReference type="SUPFAM" id="SSF48208">
    <property type="entry name" value="Six-hairpin glycosidases"/>
    <property type="match status" value="1"/>
</dbReference>
<dbReference type="SUPFAM" id="SSF53756">
    <property type="entry name" value="UDP-Glycosyltransferase/glycogen phosphorylase"/>
    <property type="match status" value="1"/>
</dbReference>